<dbReference type="GeneID" id="17043774"/>
<evidence type="ECO:0000256" key="2">
    <source>
        <dbReference type="SAM" id="Phobius"/>
    </source>
</evidence>
<dbReference type="KEGG" id="csl:COCSUDRAFT_64828"/>
<proteinExistence type="predicted"/>
<dbReference type="RefSeq" id="XP_005650314.1">
    <property type="nucleotide sequence ID" value="XM_005650257.1"/>
</dbReference>
<evidence type="ECO:0008006" key="5">
    <source>
        <dbReference type="Google" id="ProtNLM"/>
    </source>
</evidence>
<keyword evidence="2" id="KW-0812">Transmembrane</keyword>
<feature type="transmembrane region" description="Helical" evidence="2">
    <location>
        <begin position="23"/>
        <end position="53"/>
    </location>
</feature>
<evidence type="ECO:0000313" key="4">
    <source>
        <dbReference type="Proteomes" id="UP000007264"/>
    </source>
</evidence>
<comment type="caution">
    <text evidence="3">The sequence shown here is derived from an EMBL/GenBank/DDBJ whole genome shotgun (WGS) entry which is preliminary data.</text>
</comment>
<name>I0Z551_COCSC</name>
<gene>
    <name evidence="3" type="ORF">COCSUDRAFT_64828</name>
</gene>
<sequence>MSGAQLQAELLMNYLSDRRAMDFGGMATIAAGVFLVLPIIVLAGLGVVFIMSLTTYNHPLLPKDSPGFAEKGQLIRESRTAKIEGDFVVFIIGAVVHNWWDVRGWLPVFTGMGTMLKELTAHPECGFLGGHAYFGRPALLVQYWRSVDHLNDYARAPSKKHFPVWVKMRKVMRENTSFGIYHETYKVRAGEYETIYANMHPFGLGGVVGTVPLTGIYNTARGRIGESKGDDHPANLPERAY</sequence>
<feature type="region of interest" description="Disordered" evidence="1">
    <location>
        <begin position="222"/>
        <end position="241"/>
    </location>
</feature>
<evidence type="ECO:0000313" key="3">
    <source>
        <dbReference type="EMBL" id="EIE25770.1"/>
    </source>
</evidence>
<accession>I0Z551</accession>
<dbReference type="Proteomes" id="UP000007264">
    <property type="component" value="Unassembled WGS sequence"/>
</dbReference>
<dbReference type="AlphaFoldDB" id="I0Z551"/>
<protein>
    <recommendedName>
        <fullName evidence="5">DUF4188 domain-containing protein</fullName>
    </recommendedName>
</protein>
<reference evidence="3 4" key="1">
    <citation type="journal article" date="2012" name="Genome Biol.">
        <title>The genome of the polar eukaryotic microalga coccomyxa subellipsoidea reveals traits of cold adaptation.</title>
        <authorList>
            <person name="Blanc G."/>
            <person name="Agarkova I."/>
            <person name="Grimwood J."/>
            <person name="Kuo A."/>
            <person name="Brueggeman A."/>
            <person name="Dunigan D."/>
            <person name="Gurnon J."/>
            <person name="Ladunga I."/>
            <person name="Lindquist E."/>
            <person name="Lucas S."/>
            <person name="Pangilinan J."/>
            <person name="Proschold T."/>
            <person name="Salamov A."/>
            <person name="Schmutz J."/>
            <person name="Weeks D."/>
            <person name="Yamada T."/>
            <person name="Claverie J.M."/>
            <person name="Grigoriev I."/>
            <person name="Van Etten J."/>
            <person name="Lomsadze A."/>
            <person name="Borodovsky M."/>
        </authorList>
    </citation>
    <scope>NUCLEOTIDE SEQUENCE [LARGE SCALE GENOMIC DNA]</scope>
    <source>
        <strain evidence="3 4">C-169</strain>
    </source>
</reference>
<dbReference type="EMBL" id="AGSI01000003">
    <property type="protein sequence ID" value="EIE25770.1"/>
    <property type="molecule type" value="Genomic_DNA"/>
</dbReference>
<feature type="compositionally biased region" description="Basic and acidic residues" evidence="1">
    <location>
        <begin position="223"/>
        <end position="233"/>
    </location>
</feature>
<keyword evidence="2" id="KW-0472">Membrane</keyword>
<keyword evidence="2" id="KW-1133">Transmembrane helix</keyword>
<dbReference type="OrthoDB" id="2018624at2759"/>
<organism evidence="3 4">
    <name type="scientific">Coccomyxa subellipsoidea (strain C-169)</name>
    <name type="common">Green microalga</name>
    <dbReference type="NCBI Taxonomy" id="574566"/>
    <lineage>
        <taxon>Eukaryota</taxon>
        <taxon>Viridiplantae</taxon>
        <taxon>Chlorophyta</taxon>
        <taxon>core chlorophytes</taxon>
        <taxon>Trebouxiophyceae</taxon>
        <taxon>Trebouxiophyceae incertae sedis</taxon>
        <taxon>Coccomyxaceae</taxon>
        <taxon>Coccomyxa</taxon>
        <taxon>Coccomyxa subellipsoidea</taxon>
    </lineage>
</organism>
<dbReference type="Pfam" id="PF13826">
    <property type="entry name" value="Monooxy_af470-like"/>
    <property type="match status" value="1"/>
</dbReference>
<dbReference type="InterPro" id="IPR025444">
    <property type="entry name" value="Monooxy_af470"/>
</dbReference>
<evidence type="ECO:0000256" key="1">
    <source>
        <dbReference type="SAM" id="MobiDB-lite"/>
    </source>
</evidence>
<dbReference type="STRING" id="574566.I0Z551"/>
<keyword evidence="4" id="KW-1185">Reference proteome</keyword>